<dbReference type="EMBL" id="CP036526">
    <property type="protein sequence ID" value="QDT09060.1"/>
    <property type="molecule type" value="Genomic_DNA"/>
</dbReference>
<evidence type="ECO:0000256" key="1">
    <source>
        <dbReference type="SAM" id="Phobius"/>
    </source>
</evidence>
<accession>A0A517NPM4</accession>
<dbReference type="Proteomes" id="UP000319817">
    <property type="component" value="Chromosome"/>
</dbReference>
<organism evidence="2 3">
    <name type="scientific">Stieleria marina</name>
    <dbReference type="NCBI Taxonomy" id="1930275"/>
    <lineage>
        <taxon>Bacteria</taxon>
        <taxon>Pseudomonadati</taxon>
        <taxon>Planctomycetota</taxon>
        <taxon>Planctomycetia</taxon>
        <taxon>Pirellulales</taxon>
        <taxon>Pirellulaceae</taxon>
        <taxon>Stieleria</taxon>
    </lineage>
</organism>
<name>A0A517NPM4_9BACT</name>
<feature type="transmembrane region" description="Helical" evidence="1">
    <location>
        <begin position="124"/>
        <end position="143"/>
    </location>
</feature>
<keyword evidence="1" id="KW-1133">Transmembrane helix</keyword>
<keyword evidence="3" id="KW-1185">Reference proteome</keyword>
<evidence type="ECO:0000313" key="3">
    <source>
        <dbReference type="Proteomes" id="UP000319817"/>
    </source>
</evidence>
<reference evidence="2 3" key="1">
    <citation type="submission" date="2019-02" db="EMBL/GenBank/DDBJ databases">
        <title>Deep-cultivation of Planctomycetes and their phenomic and genomic characterization uncovers novel biology.</title>
        <authorList>
            <person name="Wiegand S."/>
            <person name="Jogler M."/>
            <person name="Boedeker C."/>
            <person name="Pinto D."/>
            <person name="Vollmers J."/>
            <person name="Rivas-Marin E."/>
            <person name="Kohn T."/>
            <person name="Peeters S.H."/>
            <person name="Heuer A."/>
            <person name="Rast P."/>
            <person name="Oberbeckmann S."/>
            <person name="Bunk B."/>
            <person name="Jeske O."/>
            <person name="Meyerdierks A."/>
            <person name="Storesund J.E."/>
            <person name="Kallscheuer N."/>
            <person name="Luecker S."/>
            <person name="Lage O.M."/>
            <person name="Pohl T."/>
            <person name="Merkel B.J."/>
            <person name="Hornburger P."/>
            <person name="Mueller R.-W."/>
            <person name="Bruemmer F."/>
            <person name="Labrenz M."/>
            <person name="Spormann A.M."/>
            <person name="Op den Camp H."/>
            <person name="Overmann J."/>
            <person name="Amann R."/>
            <person name="Jetten M.S.M."/>
            <person name="Mascher T."/>
            <person name="Medema M.H."/>
            <person name="Devos D.P."/>
            <person name="Kaster A.-K."/>
            <person name="Ovreas L."/>
            <person name="Rohde M."/>
            <person name="Galperin M.Y."/>
            <person name="Jogler C."/>
        </authorList>
    </citation>
    <scope>NUCLEOTIDE SEQUENCE [LARGE SCALE GENOMIC DNA]</scope>
    <source>
        <strain evidence="2 3">K23_9</strain>
    </source>
</reference>
<dbReference type="AlphaFoldDB" id="A0A517NPM4"/>
<evidence type="ECO:0000313" key="2">
    <source>
        <dbReference type="EMBL" id="QDT09060.1"/>
    </source>
</evidence>
<keyword evidence="1" id="KW-0472">Membrane</keyword>
<proteinExistence type="predicted"/>
<gene>
    <name evidence="2" type="ORF">K239x_10030</name>
</gene>
<keyword evidence="1" id="KW-0812">Transmembrane</keyword>
<sequence>MVSPSQMGHGVSSLVRAAAHGRISLIPTNRHIRFTRSSDRGCTEESSLWTNGVPLRSVTRKLVFGVHRSTCHVNDMQTQIADAQDFGPSLGVIESTSEKVQLVICGVAVVTGFAASMLKESPTVMFATVLGIGLAVFVCYLVCKKTRRFSERLEVFPEGVRLNLRGTEDAFRFTDLREFKISETDHHANGMYIGTRARLHFVIDGRIRPISCELEHKRHKSTGGVMARLAESSVAAIRNHLSSVLESEGELLWTPEVYLTMDALRIHDGPNGNVRSIPIEDITQCTVADNQMKFAKCGEAMPFLVLSTDHVNFFSIAELFRSLHACYRQEESVASASSELHLQSV</sequence>
<protein>
    <submittedName>
        <fullName evidence="2">Uncharacterized protein</fullName>
    </submittedName>
</protein>